<keyword evidence="4" id="KW-0687">Ribonucleoprotein</keyword>
<evidence type="ECO:0000256" key="4">
    <source>
        <dbReference type="ARBA" id="ARBA00023274"/>
    </source>
</evidence>
<evidence type="ECO:0000256" key="6">
    <source>
        <dbReference type="ARBA" id="ARBA00035502"/>
    </source>
</evidence>
<name>A0A518GL25_9PLAN</name>
<dbReference type="OrthoDB" id="278380at2"/>
<dbReference type="Proteomes" id="UP000315349">
    <property type="component" value="Chromosome"/>
</dbReference>
<comment type="similarity">
    <text evidence="2">Belongs to the universal ribosomal protein uL10 family.</text>
</comment>
<sequence>MSKVVKKMMIDDIRTAVGEHRDLLVLDASKVDAVSANKWRLLMHSKKISVLGVRNSVANAALREVGIDLADSLKGPSTIVWGAEDVVALAREIVDSLKDCKNLAVKGGTLSGTALSASDVEKLSKSPGRKEVLGQLVGLILSPGANLAGALLGAGGTLAGQVQSVAEKTE</sequence>
<accession>A0A518GL25</accession>
<evidence type="ECO:0000313" key="7">
    <source>
        <dbReference type="EMBL" id="QDV29330.1"/>
    </source>
</evidence>
<dbReference type="PANTHER" id="PTHR11560">
    <property type="entry name" value="39S RIBOSOMAL PROTEIN L10, MITOCHONDRIAL"/>
    <property type="match status" value="1"/>
</dbReference>
<evidence type="ECO:0000256" key="3">
    <source>
        <dbReference type="ARBA" id="ARBA00022980"/>
    </source>
</evidence>
<dbReference type="Pfam" id="PF00466">
    <property type="entry name" value="Ribosomal_L10"/>
    <property type="match status" value="1"/>
</dbReference>
<dbReference type="SUPFAM" id="SSF160369">
    <property type="entry name" value="Ribosomal protein L10-like"/>
    <property type="match status" value="1"/>
</dbReference>
<evidence type="ECO:0000256" key="2">
    <source>
        <dbReference type="ARBA" id="ARBA00008889"/>
    </source>
</evidence>
<dbReference type="RefSeq" id="WP_145297049.1">
    <property type="nucleotide sequence ID" value="NZ_CP036299.1"/>
</dbReference>
<proteinExistence type="inferred from homology"/>
<dbReference type="InterPro" id="IPR001790">
    <property type="entry name" value="Ribosomal_uL10"/>
</dbReference>
<dbReference type="InterPro" id="IPR047865">
    <property type="entry name" value="Ribosomal_uL10_bac_type"/>
</dbReference>
<evidence type="ECO:0000256" key="5">
    <source>
        <dbReference type="ARBA" id="ARBA00035202"/>
    </source>
</evidence>
<evidence type="ECO:0000256" key="1">
    <source>
        <dbReference type="ARBA" id="ARBA00002633"/>
    </source>
</evidence>
<dbReference type="EMBL" id="CP036299">
    <property type="protein sequence ID" value="QDV29330.1"/>
    <property type="molecule type" value="Genomic_DNA"/>
</dbReference>
<evidence type="ECO:0000313" key="8">
    <source>
        <dbReference type="Proteomes" id="UP000315349"/>
    </source>
</evidence>
<organism evidence="7 8">
    <name type="scientific">Planctopirus ephydatiae</name>
    <dbReference type="NCBI Taxonomy" id="2528019"/>
    <lineage>
        <taxon>Bacteria</taxon>
        <taxon>Pseudomonadati</taxon>
        <taxon>Planctomycetota</taxon>
        <taxon>Planctomycetia</taxon>
        <taxon>Planctomycetales</taxon>
        <taxon>Planctomycetaceae</taxon>
        <taxon>Planctopirus</taxon>
    </lineage>
</organism>
<reference evidence="7 8" key="1">
    <citation type="submission" date="2019-02" db="EMBL/GenBank/DDBJ databases">
        <title>Deep-cultivation of Planctomycetes and their phenomic and genomic characterization uncovers novel biology.</title>
        <authorList>
            <person name="Wiegand S."/>
            <person name="Jogler M."/>
            <person name="Boedeker C."/>
            <person name="Pinto D."/>
            <person name="Vollmers J."/>
            <person name="Rivas-Marin E."/>
            <person name="Kohn T."/>
            <person name="Peeters S.H."/>
            <person name="Heuer A."/>
            <person name="Rast P."/>
            <person name="Oberbeckmann S."/>
            <person name="Bunk B."/>
            <person name="Jeske O."/>
            <person name="Meyerdierks A."/>
            <person name="Storesund J.E."/>
            <person name="Kallscheuer N."/>
            <person name="Luecker S."/>
            <person name="Lage O.M."/>
            <person name="Pohl T."/>
            <person name="Merkel B.J."/>
            <person name="Hornburger P."/>
            <person name="Mueller R.-W."/>
            <person name="Bruemmer F."/>
            <person name="Labrenz M."/>
            <person name="Spormann A.M."/>
            <person name="Op den Camp H."/>
            <person name="Overmann J."/>
            <person name="Amann R."/>
            <person name="Jetten M.S.M."/>
            <person name="Mascher T."/>
            <person name="Medema M.H."/>
            <person name="Devos D.P."/>
            <person name="Kaster A.-K."/>
            <person name="Ovreas L."/>
            <person name="Rohde M."/>
            <person name="Galperin M.Y."/>
            <person name="Jogler C."/>
        </authorList>
    </citation>
    <scope>NUCLEOTIDE SEQUENCE [LARGE SCALE GENOMIC DNA]</scope>
    <source>
        <strain evidence="7 8">Spb1</strain>
    </source>
</reference>
<comment type="function">
    <text evidence="1">Forms part of the ribosomal stalk, playing a central role in the interaction of the ribosome with GTP-bound translation factors.</text>
</comment>
<keyword evidence="3 7" id="KW-0689">Ribosomal protein</keyword>
<gene>
    <name evidence="7" type="primary">rplJ</name>
    <name evidence="7" type="ORF">Spb1_12150</name>
</gene>
<keyword evidence="8" id="KW-1185">Reference proteome</keyword>
<protein>
    <recommendedName>
        <fullName evidence="5">Large ribosomal subunit protein uL10</fullName>
    </recommendedName>
    <alternativeName>
        <fullName evidence="6">50S ribosomal protein L10</fullName>
    </alternativeName>
</protein>
<dbReference type="InterPro" id="IPR043141">
    <property type="entry name" value="Ribosomal_uL10-like_sf"/>
</dbReference>
<dbReference type="AlphaFoldDB" id="A0A518GL25"/>
<dbReference type="GO" id="GO:1990904">
    <property type="term" value="C:ribonucleoprotein complex"/>
    <property type="evidence" value="ECO:0007669"/>
    <property type="project" value="UniProtKB-KW"/>
</dbReference>
<dbReference type="KEGG" id="peh:Spb1_12150"/>
<dbReference type="Gene3D" id="3.30.70.1730">
    <property type="match status" value="1"/>
</dbReference>
<dbReference type="GO" id="GO:0005840">
    <property type="term" value="C:ribosome"/>
    <property type="evidence" value="ECO:0007669"/>
    <property type="project" value="UniProtKB-KW"/>
</dbReference>
<dbReference type="NCBIfam" id="NF000955">
    <property type="entry name" value="PRK00099.1-1"/>
    <property type="match status" value="1"/>
</dbReference>